<dbReference type="AlphaFoldDB" id="A0AAN4N240"/>
<proteinExistence type="predicted"/>
<reference evidence="1 2" key="1">
    <citation type="submission" date="2014-02" db="EMBL/GenBank/DDBJ databases">
        <authorList>
            <person name="Sears C."/>
            <person name="Carroll K."/>
            <person name="Sack B.R."/>
            <person name="Qadri F."/>
            <person name="Myers L.L."/>
            <person name="Chung G.-T."/>
            <person name="Escheverria P."/>
            <person name="Fraser C.M."/>
            <person name="Sadzewicz L."/>
            <person name="Shefchek K.A."/>
            <person name="Tallon L."/>
            <person name="Das S.P."/>
            <person name="Daugherty S."/>
            <person name="Mongodin E.F."/>
        </authorList>
    </citation>
    <scope>NUCLEOTIDE SEQUENCE [LARGE SCALE GENOMIC DNA]</scope>
    <source>
        <strain evidence="1 2">1007-1-F #10</strain>
    </source>
</reference>
<comment type="caution">
    <text evidence="1">The sequence shown here is derived from an EMBL/GenBank/DDBJ whole genome shotgun (WGS) entry which is preliminary data.</text>
</comment>
<dbReference type="Proteomes" id="UP000022433">
    <property type="component" value="Unassembled WGS sequence"/>
</dbReference>
<dbReference type="EMBL" id="JGEA01000014">
    <property type="protein sequence ID" value="EYA15825.1"/>
    <property type="molecule type" value="Genomic_DNA"/>
</dbReference>
<protein>
    <submittedName>
        <fullName evidence="1">Uncharacterized protein</fullName>
    </submittedName>
</protein>
<name>A0AAN4N240_BACFG</name>
<gene>
    <name evidence="1" type="ORF">M104_1120</name>
</gene>
<evidence type="ECO:0000313" key="1">
    <source>
        <dbReference type="EMBL" id="EYA15825.1"/>
    </source>
</evidence>
<accession>A0AAN4N240</accession>
<organism evidence="1 2">
    <name type="scientific">Bacteroides fragilis str. 1007-1-F #10</name>
    <dbReference type="NCBI Taxonomy" id="1339295"/>
    <lineage>
        <taxon>Bacteria</taxon>
        <taxon>Pseudomonadati</taxon>
        <taxon>Bacteroidota</taxon>
        <taxon>Bacteroidia</taxon>
        <taxon>Bacteroidales</taxon>
        <taxon>Bacteroidaceae</taxon>
        <taxon>Bacteroides</taxon>
    </lineage>
</organism>
<evidence type="ECO:0000313" key="2">
    <source>
        <dbReference type="Proteomes" id="UP000022433"/>
    </source>
</evidence>
<sequence>MESIRNTLLFLSIINKLVKFLGTFKGIPTTVAKYVYILTILPKI</sequence>